<dbReference type="InterPro" id="IPR036921">
    <property type="entry name" value="PurM-like_N_sf"/>
</dbReference>
<dbReference type="EMBL" id="LAZR01036915">
    <property type="protein sequence ID" value="KKL23600.1"/>
    <property type="molecule type" value="Genomic_DNA"/>
</dbReference>
<keyword evidence="3" id="KW-0418">Kinase</keyword>
<reference evidence="9" key="1">
    <citation type="journal article" date="2015" name="Nature">
        <title>Complex archaea that bridge the gap between prokaryotes and eukaryotes.</title>
        <authorList>
            <person name="Spang A."/>
            <person name="Saw J.H."/>
            <person name="Jorgensen S.L."/>
            <person name="Zaremba-Niedzwiedzka K."/>
            <person name="Martijn J."/>
            <person name="Lind A.E."/>
            <person name="van Eijk R."/>
            <person name="Schleper C."/>
            <person name="Guy L."/>
            <person name="Ettema T.J."/>
        </authorList>
    </citation>
    <scope>NUCLEOTIDE SEQUENCE</scope>
</reference>
<evidence type="ECO:0000256" key="1">
    <source>
        <dbReference type="ARBA" id="ARBA00022679"/>
    </source>
</evidence>
<dbReference type="InterPro" id="IPR023753">
    <property type="entry name" value="FAD/NAD-binding_dom"/>
</dbReference>
<dbReference type="Pfam" id="PF07992">
    <property type="entry name" value="Pyr_redox_2"/>
    <property type="match status" value="1"/>
</dbReference>
<feature type="non-terminal residue" evidence="9">
    <location>
        <position position="525"/>
    </location>
</feature>
<dbReference type="GO" id="GO:0016491">
    <property type="term" value="F:oxidoreductase activity"/>
    <property type="evidence" value="ECO:0007669"/>
    <property type="project" value="InterPro"/>
</dbReference>
<keyword evidence="2" id="KW-0547">Nucleotide-binding</keyword>
<keyword evidence="1" id="KW-0808">Transferase</keyword>
<organism evidence="9">
    <name type="scientific">marine sediment metagenome</name>
    <dbReference type="NCBI Taxonomy" id="412755"/>
    <lineage>
        <taxon>unclassified sequences</taxon>
        <taxon>metagenomes</taxon>
        <taxon>ecological metagenomes</taxon>
    </lineage>
</organism>
<comment type="caution">
    <text evidence="9">The sequence shown here is derived from an EMBL/GenBank/DDBJ whole genome shotgun (WGS) entry which is preliminary data.</text>
</comment>
<keyword evidence="5" id="KW-0711">Selenium</keyword>
<evidence type="ECO:0000259" key="8">
    <source>
        <dbReference type="Pfam" id="PF07992"/>
    </source>
</evidence>
<dbReference type="Gene3D" id="3.50.50.100">
    <property type="match status" value="1"/>
</dbReference>
<dbReference type="GO" id="GO:0016260">
    <property type="term" value="P:selenocysteine biosynthetic process"/>
    <property type="evidence" value="ECO:0007669"/>
    <property type="project" value="TreeGrafter"/>
</dbReference>
<keyword evidence="4" id="KW-0067">ATP-binding</keyword>
<dbReference type="AlphaFoldDB" id="A0A0F9BP05"/>
<dbReference type="InterPro" id="IPR010918">
    <property type="entry name" value="PurM-like_C_dom"/>
</dbReference>
<name>A0A0F9BP05_9ZZZZ</name>
<dbReference type="Gene3D" id="3.90.650.10">
    <property type="entry name" value="PurM-like C-terminal domain"/>
    <property type="match status" value="1"/>
</dbReference>
<dbReference type="CDD" id="cd02195">
    <property type="entry name" value="SelD"/>
    <property type="match status" value="1"/>
</dbReference>
<evidence type="ECO:0000313" key="9">
    <source>
        <dbReference type="EMBL" id="KKL23600.1"/>
    </source>
</evidence>
<dbReference type="GO" id="GO:0004756">
    <property type="term" value="F:selenide, water dikinase activity"/>
    <property type="evidence" value="ECO:0007669"/>
    <property type="project" value="TreeGrafter"/>
</dbReference>
<dbReference type="InterPro" id="IPR004536">
    <property type="entry name" value="SPS/SelD"/>
</dbReference>
<dbReference type="InterPro" id="IPR036188">
    <property type="entry name" value="FAD/NAD-bd_sf"/>
</dbReference>
<dbReference type="InterPro" id="IPR036676">
    <property type="entry name" value="PurM-like_C_sf"/>
</dbReference>
<sequence length="525" mass="54117">FAARWDAHRGALAADPALAPAGIVVIGGGVGGVELAMAMAHGGARAAGRPVAVSVIDRGTALDGLGDGAARALRARLAAFSITLHEHSQVDRVTADAVHLGDGCVLPARFVVGAAGAHPHRWLAGTGLDLHEGFVTVGPTLQSSDPAIFATGDCAHLSHAPRPKAGVFAVRQAPILHDNLRAALSGGTLRRYAPQRDYLKLISTGGKAAVADKWGLRLEGRALWQWKDRIDRKFMNRLADLPPMADQPLPRQAADGLRDMLAGGQAPCGGCGAKVGRAGLTRALATLPAAVRTDVVTGAGDDAAILRSPEGRHQVLTTDQLRGFTEDPYVMARITALHALGDIWAMGAQPQAALVNLILPRLSDRLEGRMLAEIMQAASEVMGDAGAQIVGGHTATGPELSIGFSLTGLLAGPPLTLAGAQPGDRLILTRPIGSGTLLAAEMAMQAPGDWVADALAEMARPQQEAARILGAAHAMTDVTGFGLAGHLLSMLDASGVGATLSLAHVPLMTGARELAARGVRSTLHD</sequence>
<dbReference type="NCBIfam" id="TIGR00476">
    <property type="entry name" value="selD"/>
    <property type="match status" value="1"/>
</dbReference>
<evidence type="ECO:0000256" key="2">
    <source>
        <dbReference type="ARBA" id="ARBA00022741"/>
    </source>
</evidence>
<evidence type="ECO:0000256" key="3">
    <source>
        <dbReference type="ARBA" id="ARBA00022777"/>
    </source>
</evidence>
<dbReference type="Pfam" id="PF02769">
    <property type="entry name" value="AIRS_C"/>
    <property type="match status" value="1"/>
</dbReference>
<gene>
    <name evidence="9" type="ORF">LCGC14_2423760</name>
</gene>
<evidence type="ECO:0000256" key="5">
    <source>
        <dbReference type="ARBA" id="ARBA00023266"/>
    </source>
</evidence>
<dbReference type="SUPFAM" id="SSF56042">
    <property type="entry name" value="PurM C-terminal domain-like"/>
    <property type="match status" value="1"/>
</dbReference>
<feature type="domain" description="PurM-like N-terminal" evidence="6">
    <location>
        <begin position="300"/>
        <end position="409"/>
    </location>
</feature>
<dbReference type="SUPFAM" id="SSF55326">
    <property type="entry name" value="PurM N-terminal domain-like"/>
    <property type="match status" value="1"/>
</dbReference>
<feature type="domain" description="FAD/NAD(P)-binding" evidence="8">
    <location>
        <begin position="17"/>
        <end position="172"/>
    </location>
</feature>
<dbReference type="Gene3D" id="3.30.1330.10">
    <property type="entry name" value="PurM-like, N-terminal domain"/>
    <property type="match status" value="1"/>
</dbReference>
<dbReference type="PANTHER" id="PTHR10256:SF0">
    <property type="entry name" value="INACTIVE SELENIDE, WATER DIKINASE-LIKE PROTEIN-RELATED"/>
    <property type="match status" value="1"/>
</dbReference>
<proteinExistence type="predicted"/>
<dbReference type="PRINTS" id="PR00368">
    <property type="entry name" value="FADPNR"/>
</dbReference>
<feature type="non-terminal residue" evidence="9">
    <location>
        <position position="1"/>
    </location>
</feature>
<dbReference type="Pfam" id="PF00586">
    <property type="entry name" value="AIRS"/>
    <property type="match status" value="1"/>
</dbReference>
<dbReference type="GO" id="GO:0005737">
    <property type="term" value="C:cytoplasm"/>
    <property type="evidence" value="ECO:0007669"/>
    <property type="project" value="TreeGrafter"/>
</dbReference>
<dbReference type="InterPro" id="IPR016188">
    <property type="entry name" value="PurM-like_N"/>
</dbReference>
<accession>A0A0F9BP05</accession>
<evidence type="ECO:0000256" key="4">
    <source>
        <dbReference type="ARBA" id="ARBA00022840"/>
    </source>
</evidence>
<dbReference type="PRINTS" id="PR00411">
    <property type="entry name" value="PNDRDTASEI"/>
</dbReference>
<dbReference type="PANTHER" id="PTHR10256">
    <property type="entry name" value="SELENIDE, WATER DIKINASE"/>
    <property type="match status" value="1"/>
</dbReference>
<feature type="domain" description="PurM-like C-terminal" evidence="7">
    <location>
        <begin position="421"/>
        <end position="507"/>
    </location>
</feature>
<evidence type="ECO:0000259" key="7">
    <source>
        <dbReference type="Pfam" id="PF02769"/>
    </source>
</evidence>
<evidence type="ECO:0000259" key="6">
    <source>
        <dbReference type="Pfam" id="PF00586"/>
    </source>
</evidence>
<evidence type="ECO:0008006" key="10">
    <source>
        <dbReference type="Google" id="ProtNLM"/>
    </source>
</evidence>
<dbReference type="GO" id="GO:0005524">
    <property type="term" value="F:ATP binding"/>
    <property type="evidence" value="ECO:0007669"/>
    <property type="project" value="UniProtKB-KW"/>
</dbReference>
<dbReference type="SUPFAM" id="SSF51905">
    <property type="entry name" value="FAD/NAD(P)-binding domain"/>
    <property type="match status" value="1"/>
</dbReference>
<protein>
    <recommendedName>
        <fullName evidence="10">Selenide, water dikinase SelD</fullName>
    </recommendedName>
</protein>